<reference evidence="12" key="1">
    <citation type="journal article" date="2019" name="Int. J. Syst. Evol. Microbiol.">
        <title>The Global Catalogue of Microorganisms (GCM) 10K type strain sequencing project: providing services to taxonomists for standard genome sequencing and annotation.</title>
        <authorList>
            <consortium name="The Broad Institute Genomics Platform"/>
            <consortium name="The Broad Institute Genome Sequencing Center for Infectious Disease"/>
            <person name="Wu L."/>
            <person name="Ma J."/>
        </authorList>
    </citation>
    <scope>NUCLEOTIDE SEQUENCE [LARGE SCALE GENOMIC DNA]</scope>
    <source>
        <strain evidence="12">CGMCC 1.19062</strain>
    </source>
</reference>
<name>A0ABW5E0T7_9PROT</name>
<dbReference type="InterPro" id="IPR026259">
    <property type="entry name" value="MauG/Cytc_peroxidase"/>
</dbReference>
<evidence type="ECO:0000313" key="12">
    <source>
        <dbReference type="Proteomes" id="UP001597295"/>
    </source>
</evidence>
<dbReference type="Proteomes" id="UP001597295">
    <property type="component" value="Unassembled WGS sequence"/>
</dbReference>
<gene>
    <name evidence="11" type="ORF">ACFSM5_20350</name>
</gene>
<dbReference type="GO" id="GO:0004601">
    <property type="term" value="F:peroxidase activity"/>
    <property type="evidence" value="ECO:0007669"/>
    <property type="project" value="UniProtKB-KW"/>
</dbReference>
<evidence type="ECO:0000259" key="10">
    <source>
        <dbReference type="PROSITE" id="PS51007"/>
    </source>
</evidence>
<feature type="domain" description="Cytochrome c" evidence="10">
    <location>
        <begin position="57"/>
        <end position="158"/>
    </location>
</feature>
<evidence type="ECO:0000256" key="5">
    <source>
        <dbReference type="ARBA" id="ARBA00022764"/>
    </source>
</evidence>
<dbReference type="InterPro" id="IPR036909">
    <property type="entry name" value="Cyt_c-like_dom_sf"/>
</dbReference>
<evidence type="ECO:0000256" key="6">
    <source>
        <dbReference type="ARBA" id="ARBA00023002"/>
    </source>
</evidence>
<keyword evidence="4 9" id="KW-0732">Signal</keyword>
<evidence type="ECO:0000313" key="11">
    <source>
        <dbReference type="EMBL" id="MFD2265266.1"/>
    </source>
</evidence>
<feature type="chain" id="PRO_5046047709" evidence="9">
    <location>
        <begin position="30"/>
        <end position="342"/>
    </location>
</feature>
<dbReference type="EMBL" id="JBHUIP010000016">
    <property type="protein sequence ID" value="MFD2265266.1"/>
    <property type="molecule type" value="Genomic_DNA"/>
</dbReference>
<sequence>MYFSDKRYKNSLPVILLATVILSPITATKAQDIAALKESYRRPSEIPFPPTNPYTPEKAALGKALFFEPRLSGNQNMNCATCHNPSFGWEVPVKTAIGAQNTALERQAPTILNTAWVHPFFWDGRAASAEEQAKGPIEAAVEMNLPLPEAVARLGKINEYKQWFNRVFPAQGLTVDTMVQAIATFERTVVASYAPFDAWIDGDEGAISDSAKRGFTLFTGKANCSVCHSGWNFTDNKFHNIGTTTRDIGRGKFEAGNIKAQNAFKTPTLRDSTQRAPYMHDGSMATLEEVMMHYVDGGGSSPSLAVEMKPLKLSGDEQRDVIDFIKSLTGSKQVVTLPILPN</sequence>
<evidence type="ECO:0000256" key="4">
    <source>
        <dbReference type="ARBA" id="ARBA00022729"/>
    </source>
</evidence>
<evidence type="ECO:0000256" key="3">
    <source>
        <dbReference type="ARBA" id="ARBA00022723"/>
    </source>
</evidence>
<evidence type="ECO:0000256" key="8">
    <source>
        <dbReference type="PROSITE-ProRule" id="PRU00433"/>
    </source>
</evidence>
<proteinExistence type="predicted"/>
<keyword evidence="6" id="KW-0560">Oxidoreductase</keyword>
<evidence type="ECO:0000256" key="9">
    <source>
        <dbReference type="SAM" id="SignalP"/>
    </source>
</evidence>
<dbReference type="PROSITE" id="PS51007">
    <property type="entry name" value="CYTC"/>
    <property type="match status" value="2"/>
</dbReference>
<keyword evidence="11" id="KW-0575">Peroxidase</keyword>
<feature type="signal peptide" evidence="9">
    <location>
        <begin position="1"/>
        <end position="29"/>
    </location>
</feature>
<organism evidence="11 12">
    <name type="scientific">Lacibacterium aquatile</name>
    <dbReference type="NCBI Taxonomy" id="1168082"/>
    <lineage>
        <taxon>Bacteria</taxon>
        <taxon>Pseudomonadati</taxon>
        <taxon>Pseudomonadota</taxon>
        <taxon>Alphaproteobacteria</taxon>
        <taxon>Rhodospirillales</taxon>
        <taxon>Rhodospirillaceae</taxon>
    </lineage>
</organism>
<dbReference type="InterPro" id="IPR051395">
    <property type="entry name" value="Cytochrome_c_Peroxidase/MauG"/>
</dbReference>
<dbReference type="PANTHER" id="PTHR30600:SF10">
    <property type="entry name" value="BLL6722 PROTEIN"/>
    <property type="match status" value="1"/>
</dbReference>
<dbReference type="Gene3D" id="1.10.760.10">
    <property type="entry name" value="Cytochrome c-like domain"/>
    <property type="match status" value="2"/>
</dbReference>
<keyword evidence="7 8" id="KW-0408">Iron</keyword>
<dbReference type="Pfam" id="PF00034">
    <property type="entry name" value="Cytochrom_C"/>
    <property type="match status" value="1"/>
</dbReference>
<evidence type="ECO:0000256" key="7">
    <source>
        <dbReference type="ARBA" id="ARBA00023004"/>
    </source>
</evidence>
<dbReference type="InterPro" id="IPR004852">
    <property type="entry name" value="Di-haem_cyt_c_peroxidsae"/>
</dbReference>
<evidence type="ECO:0000256" key="2">
    <source>
        <dbReference type="ARBA" id="ARBA00022617"/>
    </source>
</evidence>
<dbReference type="PIRSF" id="PIRSF000294">
    <property type="entry name" value="Cytochrome-c_peroxidase"/>
    <property type="match status" value="1"/>
</dbReference>
<dbReference type="InterPro" id="IPR009056">
    <property type="entry name" value="Cyt_c-like_dom"/>
</dbReference>
<dbReference type="Pfam" id="PF03150">
    <property type="entry name" value="CCP_MauG"/>
    <property type="match status" value="1"/>
</dbReference>
<comment type="subcellular location">
    <subcellularLocation>
        <location evidence="1">Periplasm</location>
    </subcellularLocation>
</comment>
<comment type="caution">
    <text evidence="11">The sequence shown here is derived from an EMBL/GenBank/DDBJ whole genome shotgun (WGS) entry which is preliminary data.</text>
</comment>
<keyword evidence="3 8" id="KW-0479">Metal-binding</keyword>
<keyword evidence="2 8" id="KW-0349">Heme</keyword>
<protein>
    <submittedName>
        <fullName evidence="11">Cytochrome-c peroxidase</fullName>
    </submittedName>
</protein>
<dbReference type="PANTHER" id="PTHR30600">
    <property type="entry name" value="CYTOCHROME C PEROXIDASE-RELATED"/>
    <property type="match status" value="1"/>
</dbReference>
<accession>A0ABW5E0T7</accession>
<keyword evidence="5" id="KW-0574">Periplasm</keyword>
<feature type="domain" description="Cytochrome c" evidence="10">
    <location>
        <begin position="209"/>
        <end position="329"/>
    </location>
</feature>
<dbReference type="RefSeq" id="WP_379878437.1">
    <property type="nucleotide sequence ID" value="NZ_JBHUIP010000016.1"/>
</dbReference>
<evidence type="ECO:0000256" key="1">
    <source>
        <dbReference type="ARBA" id="ARBA00004418"/>
    </source>
</evidence>
<dbReference type="SUPFAM" id="SSF46626">
    <property type="entry name" value="Cytochrome c"/>
    <property type="match status" value="2"/>
</dbReference>
<keyword evidence="12" id="KW-1185">Reference proteome</keyword>